<protein>
    <submittedName>
        <fullName evidence="1">Uncharacterized protein</fullName>
    </submittedName>
</protein>
<dbReference type="AlphaFoldDB" id="A0A9R1WC15"/>
<gene>
    <name evidence="1" type="ORF">LSAT_V11C200071060</name>
</gene>
<name>A0A9R1WC15_LACSA</name>
<accession>A0A9R1WC15</accession>
<organism evidence="1 2">
    <name type="scientific">Lactuca sativa</name>
    <name type="common">Garden lettuce</name>
    <dbReference type="NCBI Taxonomy" id="4236"/>
    <lineage>
        <taxon>Eukaryota</taxon>
        <taxon>Viridiplantae</taxon>
        <taxon>Streptophyta</taxon>
        <taxon>Embryophyta</taxon>
        <taxon>Tracheophyta</taxon>
        <taxon>Spermatophyta</taxon>
        <taxon>Magnoliopsida</taxon>
        <taxon>eudicotyledons</taxon>
        <taxon>Gunneridae</taxon>
        <taxon>Pentapetalae</taxon>
        <taxon>asterids</taxon>
        <taxon>campanulids</taxon>
        <taxon>Asterales</taxon>
        <taxon>Asteraceae</taxon>
        <taxon>Cichorioideae</taxon>
        <taxon>Cichorieae</taxon>
        <taxon>Lactucinae</taxon>
        <taxon>Lactuca</taxon>
    </lineage>
</organism>
<evidence type="ECO:0000313" key="2">
    <source>
        <dbReference type="Proteomes" id="UP000235145"/>
    </source>
</evidence>
<proteinExistence type="predicted"/>
<keyword evidence="2" id="KW-1185">Reference proteome</keyword>
<dbReference type="Proteomes" id="UP000235145">
    <property type="component" value="Unassembled WGS sequence"/>
</dbReference>
<comment type="caution">
    <text evidence="1">The sequence shown here is derived from an EMBL/GenBank/DDBJ whole genome shotgun (WGS) entry which is preliminary data.</text>
</comment>
<dbReference type="EMBL" id="NBSK02000002">
    <property type="protein sequence ID" value="KAJ0222421.1"/>
    <property type="molecule type" value="Genomic_DNA"/>
</dbReference>
<sequence>MEKYKERNMDLHMVFIDLEKRNLEDKGVPRAYFKAIHDMYYHSTTSVRTLVEVPWYMFFYDDIVLVVKLRAKLNARLDTWRVTLEDKGLHIITSKQRVSLV</sequence>
<evidence type="ECO:0000313" key="1">
    <source>
        <dbReference type="EMBL" id="KAJ0222421.1"/>
    </source>
</evidence>
<reference evidence="1 2" key="1">
    <citation type="journal article" date="2017" name="Nat. Commun.">
        <title>Genome assembly with in vitro proximity ligation data and whole-genome triplication in lettuce.</title>
        <authorList>
            <person name="Reyes-Chin-Wo S."/>
            <person name="Wang Z."/>
            <person name="Yang X."/>
            <person name="Kozik A."/>
            <person name="Arikit S."/>
            <person name="Song C."/>
            <person name="Xia L."/>
            <person name="Froenicke L."/>
            <person name="Lavelle D.O."/>
            <person name="Truco M.J."/>
            <person name="Xia R."/>
            <person name="Zhu S."/>
            <person name="Xu C."/>
            <person name="Xu H."/>
            <person name="Xu X."/>
            <person name="Cox K."/>
            <person name="Korf I."/>
            <person name="Meyers B.C."/>
            <person name="Michelmore R.W."/>
        </authorList>
    </citation>
    <scope>NUCLEOTIDE SEQUENCE [LARGE SCALE GENOMIC DNA]</scope>
    <source>
        <strain evidence="2">cv. Salinas</strain>
        <tissue evidence="1">Seedlings</tissue>
    </source>
</reference>